<evidence type="ECO:0000256" key="7">
    <source>
        <dbReference type="ARBA" id="ARBA00022692"/>
    </source>
</evidence>
<dbReference type="EMBL" id="FNHG01000001">
    <property type="protein sequence ID" value="SDL67570.1"/>
    <property type="molecule type" value="Genomic_DNA"/>
</dbReference>
<feature type="compositionally biased region" description="Acidic residues" evidence="10">
    <location>
        <begin position="138"/>
        <end position="150"/>
    </location>
</feature>
<dbReference type="InterPro" id="IPR010054">
    <property type="entry name" value="Type2_sec_GspG"/>
</dbReference>
<dbReference type="InterPro" id="IPR000983">
    <property type="entry name" value="Bac_GSPG_pilin"/>
</dbReference>
<comment type="subcellular location">
    <subcellularLocation>
        <location evidence="1">Cell inner membrane</location>
        <topology evidence="1">Single-pass membrane protein</topology>
    </subcellularLocation>
</comment>
<dbReference type="InterPro" id="IPR012902">
    <property type="entry name" value="N_methyl_site"/>
</dbReference>
<keyword evidence="4" id="KW-1003">Cell membrane</keyword>
<evidence type="ECO:0000256" key="2">
    <source>
        <dbReference type="ARBA" id="ARBA00009984"/>
    </source>
</evidence>
<dbReference type="InterPro" id="IPR013545">
    <property type="entry name" value="T2SS_protein-GspG_C"/>
</dbReference>
<evidence type="ECO:0000256" key="11">
    <source>
        <dbReference type="SAM" id="Phobius"/>
    </source>
</evidence>
<dbReference type="Proteomes" id="UP000199759">
    <property type="component" value="Unassembled WGS sequence"/>
</dbReference>
<dbReference type="Pfam" id="PF07963">
    <property type="entry name" value="N_methyl"/>
    <property type="match status" value="1"/>
</dbReference>
<keyword evidence="8 11" id="KW-1133">Transmembrane helix</keyword>
<evidence type="ECO:0000313" key="14">
    <source>
        <dbReference type="Proteomes" id="UP000199759"/>
    </source>
</evidence>
<evidence type="ECO:0000256" key="1">
    <source>
        <dbReference type="ARBA" id="ARBA00004377"/>
    </source>
</evidence>
<feature type="transmembrane region" description="Helical" evidence="11">
    <location>
        <begin position="20"/>
        <end position="41"/>
    </location>
</feature>
<dbReference type="GO" id="GO:0015627">
    <property type="term" value="C:type II protein secretion system complex"/>
    <property type="evidence" value="ECO:0007669"/>
    <property type="project" value="InterPro"/>
</dbReference>
<dbReference type="GO" id="GO:0015628">
    <property type="term" value="P:protein secretion by the type II secretion system"/>
    <property type="evidence" value="ECO:0007669"/>
    <property type="project" value="InterPro"/>
</dbReference>
<accession>A0A1G9LZX6</accession>
<evidence type="ECO:0000256" key="4">
    <source>
        <dbReference type="ARBA" id="ARBA00022475"/>
    </source>
</evidence>
<sequence>MKWFTDMTKPAPAARSSERGITLFELLVVLVILALLATIVAPRVIGYLGRSKTDVAQAQLSSIATSLELFYLDMGRYPDMDEGLEALMEAPEESVMWRGPYFGNSSGFNDPWGRPYLYLRVEPGDRFTLSTLGRDGEVGGEGEDGDLSRS</sequence>
<organism evidence="13 14">
    <name type="scientific">Maricaulis salignorans</name>
    <dbReference type="NCBI Taxonomy" id="144026"/>
    <lineage>
        <taxon>Bacteria</taxon>
        <taxon>Pseudomonadati</taxon>
        <taxon>Pseudomonadota</taxon>
        <taxon>Alphaproteobacteria</taxon>
        <taxon>Maricaulales</taxon>
        <taxon>Maricaulaceae</taxon>
        <taxon>Maricaulis</taxon>
    </lineage>
</organism>
<comment type="similarity">
    <text evidence="2">Belongs to the GSP G family.</text>
</comment>
<evidence type="ECO:0000256" key="5">
    <source>
        <dbReference type="ARBA" id="ARBA00022481"/>
    </source>
</evidence>
<evidence type="ECO:0000313" key="13">
    <source>
        <dbReference type="EMBL" id="SDL67570.1"/>
    </source>
</evidence>
<evidence type="ECO:0000256" key="9">
    <source>
        <dbReference type="ARBA" id="ARBA00023136"/>
    </source>
</evidence>
<dbReference type="Pfam" id="PF08334">
    <property type="entry name" value="T2SSG"/>
    <property type="match status" value="1"/>
</dbReference>
<feature type="region of interest" description="Disordered" evidence="10">
    <location>
        <begin position="130"/>
        <end position="150"/>
    </location>
</feature>
<dbReference type="Gene3D" id="3.30.700.10">
    <property type="entry name" value="Glycoprotein, Type 4 Pilin"/>
    <property type="match status" value="1"/>
</dbReference>
<evidence type="ECO:0000256" key="3">
    <source>
        <dbReference type="ARBA" id="ARBA00020042"/>
    </source>
</evidence>
<reference evidence="13 14" key="1">
    <citation type="submission" date="2016-10" db="EMBL/GenBank/DDBJ databases">
        <authorList>
            <person name="de Groot N.N."/>
        </authorList>
    </citation>
    <scope>NUCLEOTIDE SEQUENCE [LARGE SCALE GENOMIC DNA]</scope>
    <source>
        <strain evidence="13 14">DSM 16077</strain>
    </source>
</reference>
<keyword evidence="6" id="KW-0997">Cell inner membrane</keyword>
<feature type="domain" description="Type II secretion system protein GspG C-terminal" evidence="12">
    <location>
        <begin position="43"/>
        <end position="148"/>
    </location>
</feature>
<evidence type="ECO:0000259" key="12">
    <source>
        <dbReference type="Pfam" id="PF08334"/>
    </source>
</evidence>
<evidence type="ECO:0000256" key="6">
    <source>
        <dbReference type="ARBA" id="ARBA00022519"/>
    </source>
</evidence>
<keyword evidence="14" id="KW-1185">Reference proteome</keyword>
<protein>
    <recommendedName>
        <fullName evidence="3">Type II secretion system core protein G</fullName>
    </recommendedName>
</protein>
<name>A0A1G9LZX6_9PROT</name>
<dbReference type="GO" id="GO:0005886">
    <property type="term" value="C:plasma membrane"/>
    <property type="evidence" value="ECO:0007669"/>
    <property type="project" value="UniProtKB-SubCell"/>
</dbReference>
<dbReference type="NCBIfam" id="TIGR01710">
    <property type="entry name" value="typeII_sec_gspG"/>
    <property type="match status" value="1"/>
</dbReference>
<evidence type="ECO:0000256" key="8">
    <source>
        <dbReference type="ARBA" id="ARBA00022989"/>
    </source>
</evidence>
<dbReference type="NCBIfam" id="TIGR02532">
    <property type="entry name" value="IV_pilin_GFxxxE"/>
    <property type="match status" value="1"/>
</dbReference>
<proteinExistence type="inferred from homology"/>
<evidence type="ECO:0000256" key="10">
    <source>
        <dbReference type="SAM" id="MobiDB-lite"/>
    </source>
</evidence>
<dbReference type="STRING" id="144026.SAMN04488568_101274"/>
<dbReference type="PRINTS" id="PR00813">
    <property type="entry name" value="BCTERIALGSPG"/>
</dbReference>
<keyword evidence="7 11" id="KW-0812">Transmembrane</keyword>
<dbReference type="SUPFAM" id="SSF54523">
    <property type="entry name" value="Pili subunits"/>
    <property type="match status" value="1"/>
</dbReference>
<dbReference type="InterPro" id="IPR045584">
    <property type="entry name" value="Pilin-like"/>
</dbReference>
<keyword evidence="9 11" id="KW-0472">Membrane</keyword>
<keyword evidence="5" id="KW-0488">Methylation</keyword>
<dbReference type="AlphaFoldDB" id="A0A1G9LZX6"/>
<gene>
    <name evidence="13" type="ORF">SAMN04488568_101274</name>
</gene>